<protein>
    <submittedName>
        <fullName evidence="4">Helix-turn-helix transcriptional regulator</fullName>
    </submittedName>
</protein>
<feature type="domain" description="HTH cro/C1-type" evidence="3">
    <location>
        <begin position="15"/>
        <end position="69"/>
    </location>
</feature>
<proteinExistence type="predicted"/>
<dbReference type="Gene3D" id="1.10.260.40">
    <property type="entry name" value="lambda repressor-like DNA-binding domains"/>
    <property type="match status" value="1"/>
</dbReference>
<dbReference type="SMART" id="SM00530">
    <property type="entry name" value="HTH_XRE"/>
    <property type="match status" value="1"/>
</dbReference>
<dbReference type="AlphaFoldDB" id="A0A9D1GRM7"/>
<keyword evidence="2" id="KW-0812">Transmembrane</keyword>
<dbReference type="PROSITE" id="PS50943">
    <property type="entry name" value="HTH_CROC1"/>
    <property type="match status" value="1"/>
</dbReference>
<reference evidence="4" key="1">
    <citation type="submission" date="2020-10" db="EMBL/GenBank/DDBJ databases">
        <authorList>
            <person name="Gilroy R."/>
        </authorList>
    </citation>
    <scope>NUCLEOTIDE SEQUENCE</scope>
    <source>
        <strain evidence="4">ChiW17-6978</strain>
    </source>
</reference>
<keyword evidence="1" id="KW-0238">DNA-binding</keyword>
<dbReference type="PANTHER" id="PTHR46558">
    <property type="entry name" value="TRACRIPTIONAL REGULATORY PROTEIN-RELATED-RELATED"/>
    <property type="match status" value="1"/>
</dbReference>
<evidence type="ECO:0000313" key="5">
    <source>
        <dbReference type="Proteomes" id="UP000886758"/>
    </source>
</evidence>
<evidence type="ECO:0000256" key="2">
    <source>
        <dbReference type="SAM" id="Phobius"/>
    </source>
</evidence>
<dbReference type="Proteomes" id="UP000886758">
    <property type="component" value="Unassembled WGS sequence"/>
</dbReference>
<dbReference type="CDD" id="cd00093">
    <property type="entry name" value="HTH_XRE"/>
    <property type="match status" value="1"/>
</dbReference>
<dbReference type="GO" id="GO:0003677">
    <property type="term" value="F:DNA binding"/>
    <property type="evidence" value="ECO:0007669"/>
    <property type="project" value="UniProtKB-KW"/>
</dbReference>
<organism evidence="4 5">
    <name type="scientific">Candidatus Pelethenecus faecipullorum</name>
    <dbReference type="NCBI Taxonomy" id="2840900"/>
    <lineage>
        <taxon>Bacteria</taxon>
        <taxon>Bacillati</taxon>
        <taxon>Mycoplasmatota</taxon>
        <taxon>Mollicutes</taxon>
        <taxon>Candidatus Pelethenecus</taxon>
    </lineage>
</organism>
<comment type="caution">
    <text evidence="4">The sequence shown here is derived from an EMBL/GenBank/DDBJ whole genome shotgun (WGS) entry which is preliminary data.</text>
</comment>
<dbReference type="PANTHER" id="PTHR46558:SF4">
    <property type="entry name" value="DNA-BIDING PHAGE PROTEIN"/>
    <property type="match status" value="1"/>
</dbReference>
<dbReference type="EMBL" id="DVLF01000133">
    <property type="protein sequence ID" value="HIT50233.1"/>
    <property type="molecule type" value="Genomic_DNA"/>
</dbReference>
<evidence type="ECO:0000259" key="3">
    <source>
        <dbReference type="PROSITE" id="PS50943"/>
    </source>
</evidence>
<sequence>MKLEKTVKEIISKNIAQLRKKEGMTQAELAERLFYSDKAISKWERGDSLPDAEMLYRLAEIFHVEIQYLFTEHESIGLSHEELERLKKKEIRYKIVFSLVVVAILTTLLMIILGSTLEVLMSTKWTLTLFVIPVLLSVVLMINNICGKKRFNLVLISLIIWTLAEFLYLYFIEFEPVIIFAVATVLEVAFIIWPFLSQFTFLKQWKKRNEKVK</sequence>
<name>A0A9D1GRM7_9MOLU</name>
<reference evidence="4" key="2">
    <citation type="journal article" date="2021" name="PeerJ">
        <title>Extensive microbial diversity within the chicken gut microbiome revealed by metagenomics and culture.</title>
        <authorList>
            <person name="Gilroy R."/>
            <person name="Ravi A."/>
            <person name="Getino M."/>
            <person name="Pursley I."/>
            <person name="Horton D.L."/>
            <person name="Alikhan N.F."/>
            <person name="Baker D."/>
            <person name="Gharbi K."/>
            <person name="Hall N."/>
            <person name="Watson M."/>
            <person name="Adriaenssens E.M."/>
            <person name="Foster-Nyarko E."/>
            <person name="Jarju S."/>
            <person name="Secka A."/>
            <person name="Antonio M."/>
            <person name="Oren A."/>
            <person name="Chaudhuri R.R."/>
            <person name="La Ragione R."/>
            <person name="Hildebrand F."/>
            <person name="Pallen M.J."/>
        </authorList>
    </citation>
    <scope>NUCLEOTIDE SEQUENCE</scope>
    <source>
        <strain evidence="4">ChiW17-6978</strain>
    </source>
</reference>
<accession>A0A9D1GRM7</accession>
<feature type="transmembrane region" description="Helical" evidence="2">
    <location>
        <begin position="95"/>
        <end position="113"/>
    </location>
</feature>
<keyword evidence="2" id="KW-0472">Membrane</keyword>
<feature type="transmembrane region" description="Helical" evidence="2">
    <location>
        <begin position="125"/>
        <end position="146"/>
    </location>
</feature>
<feature type="transmembrane region" description="Helical" evidence="2">
    <location>
        <begin position="177"/>
        <end position="202"/>
    </location>
</feature>
<evidence type="ECO:0000313" key="4">
    <source>
        <dbReference type="EMBL" id="HIT50233.1"/>
    </source>
</evidence>
<dbReference type="SUPFAM" id="SSF47413">
    <property type="entry name" value="lambda repressor-like DNA-binding domains"/>
    <property type="match status" value="1"/>
</dbReference>
<keyword evidence="2" id="KW-1133">Transmembrane helix</keyword>
<dbReference type="InterPro" id="IPR010982">
    <property type="entry name" value="Lambda_DNA-bd_dom_sf"/>
</dbReference>
<dbReference type="InterPro" id="IPR001387">
    <property type="entry name" value="Cro/C1-type_HTH"/>
</dbReference>
<evidence type="ECO:0000256" key="1">
    <source>
        <dbReference type="ARBA" id="ARBA00023125"/>
    </source>
</evidence>
<feature type="transmembrane region" description="Helical" evidence="2">
    <location>
        <begin position="153"/>
        <end position="171"/>
    </location>
</feature>
<gene>
    <name evidence="4" type="ORF">IAD46_04320</name>
</gene>
<dbReference type="Pfam" id="PF01381">
    <property type="entry name" value="HTH_3"/>
    <property type="match status" value="1"/>
</dbReference>